<evidence type="ECO:0008006" key="4">
    <source>
        <dbReference type="Google" id="ProtNLM"/>
    </source>
</evidence>
<organism evidence="2 3">
    <name type="scientific">Mucilaginibacter jinjuensis</name>
    <dbReference type="NCBI Taxonomy" id="1176721"/>
    <lineage>
        <taxon>Bacteria</taxon>
        <taxon>Pseudomonadati</taxon>
        <taxon>Bacteroidota</taxon>
        <taxon>Sphingobacteriia</taxon>
        <taxon>Sphingobacteriales</taxon>
        <taxon>Sphingobacteriaceae</taxon>
        <taxon>Mucilaginibacter</taxon>
    </lineage>
</organism>
<accession>A0ABY7TGW3</accession>
<feature type="chain" id="PRO_5045465918" description="Outer membrane beta-barrel porin/alpha-amylase" evidence="1">
    <location>
        <begin position="25"/>
        <end position="271"/>
    </location>
</feature>
<dbReference type="EMBL" id="CP117167">
    <property type="protein sequence ID" value="WCT14948.1"/>
    <property type="molecule type" value="Genomic_DNA"/>
</dbReference>
<feature type="signal peptide" evidence="1">
    <location>
        <begin position="1"/>
        <end position="24"/>
    </location>
</feature>
<dbReference type="Proteomes" id="UP001216139">
    <property type="component" value="Chromosome"/>
</dbReference>
<name>A0ABY7TGW3_9SPHI</name>
<proteinExistence type="predicted"/>
<evidence type="ECO:0000313" key="3">
    <source>
        <dbReference type="Proteomes" id="UP001216139"/>
    </source>
</evidence>
<keyword evidence="1" id="KW-0732">Signal</keyword>
<evidence type="ECO:0000313" key="2">
    <source>
        <dbReference type="EMBL" id="WCT14948.1"/>
    </source>
</evidence>
<keyword evidence="3" id="KW-1185">Reference proteome</keyword>
<dbReference type="RefSeq" id="WP_273633441.1">
    <property type="nucleotide sequence ID" value="NZ_CP117167.1"/>
</dbReference>
<reference evidence="2 3" key="1">
    <citation type="submission" date="2023-02" db="EMBL/GenBank/DDBJ databases">
        <title>Genome sequence of Mucilaginibacter jinjuensis strain KACC 16571.</title>
        <authorList>
            <person name="Kim S."/>
            <person name="Heo J."/>
            <person name="Kwon S.-W."/>
        </authorList>
    </citation>
    <scope>NUCLEOTIDE SEQUENCE [LARGE SCALE GENOMIC DNA]</scope>
    <source>
        <strain evidence="2 3">KACC 16571</strain>
    </source>
</reference>
<sequence>MHLNKLKVAFISSILLGLGLTVQAQDSTKQDMAELAKKVANPISNLINIPIRNNSDFGVGALDGSRNTVNIQPVVPFSLGTNLTLLTRTIIPIITQSNITGVGQTQTGLADISITGFFSPVKTKNGVIWGFGPALTIPVATNDFFATKKLTIGPSAIILRQINGFTYGSLLTQSWSVAGSNTRQSISQMFVQPFFSYNWKSGASCGGNLEWTQNWKNNQTIVAFTPTVGGVTRLGKLPVALSVGPRFNIAAPSEIKSDFGVRASLAFLFPK</sequence>
<evidence type="ECO:0000256" key="1">
    <source>
        <dbReference type="SAM" id="SignalP"/>
    </source>
</evidence>
<gene>
    <name evidence="2" type="ORF">PQO05_13480</name>
</gene>
<protein>
    <recommendedName>
        <fullName evidence="4">Outer membrane beta-barrel porin/alpha-amylase</fullName>
    </recommendedName>
</protein>